<keyword evidence="2" id="KW-1185">Reference proteome</keyword>
<evidence type="ECO:0000313" key="2">
    <source>
        <dbReference type="Proteomes" id="UP000230709"/>
    </source>
</evidence>
<accession>A0A2D2D1N2</accession>
<reference evidence="2" key="1">
    <citation type="submission" date="2017-10" db="EMBL/GenBank/DDBJ databases">
        <title>Completed PacBio SMRT sequence of Methylosinus trichosporium OB3b reveals presence of a third large plasmid.</title>
        <authorList>
            <person name="Charles T.C."/>
            <person name="Lynch M.D.J."/>
            <person name="Heil J.R."/>
            <person name="Cheng J."/>
        </authorList>
    </citation>
    <scope>NUCLEOTIDE SEQUENCE [LARGE SCALE GENOMIC DNA]</scope>
    <source>
        <strain evidence="2">OB3b</strain>
    </source>
</reference>
<dbReference type="Proteomes" id="UP000230709">
    <property type="component" value="Chromosome"/>
</dbReference>
<sequence>MSEIDITALKRRGLSFLRLSAAEWRELQETRGRGTKFTSVFPHATARAGRARAPAILLIEGGKAGAGGMLDPTEEVDPQLKLAWIKSIQAVATLESRVSFDYVLPVVPATLEALIGDDVPSRHKAAAYRHLRSRSAFEEVSPKFGEWLLGRLAGREENYRAFRRMMTLVAPPRQFRNGVALEQDALGLALKAFGVQTAEATALALSERPTALAGARLQEDVVIEHDARWISGWTLDSSDVTGRAVFTQGHEELQVFTANKQPLEQLFGVDLIYLNEMRRSIVMVQYKMMEPVERTKRQIDTGLGIITQTDEPEWVVPIDDQFREEMARMALFDQPDSPSRSYRMTPSPFFFKLVRRYGSTGGAGILLSLRHLQHLIEEGQLTGPRGGLRILYSELNGHYLRSETFVDLIRSGYIGSHSATTDHLETLITVALAEGRGVVAAIQRVLPDPRHSDFATMPDEH</sequence>
<proteinExistence type="predicted"/>
<dbReference type="AlphaFoldDB" id="A0A2D2D1N2"/>
<dbReference type="KEGG" id="mtw:CQW49_14175"/>
<evidence type="ECO:0000313" key="1">
    <source>
        <dbReference type="EMBL" id="ATQ68903.1"/>
    </source>
</evidence>
<gene>
    <name evidence="1" type="ORF">CQW49_14175</name>
</gene>
<organism evidence="1 2">
    <name type="scientific">Methylosinus trichosporium (strain ATCC 35070 / NCIMB 11131 / UNIQEM 75 / OB3b)</name>
    <dbReference type="NCBI Taxonomy" id="595536"/>
    <lineage>
        <taxon>Bacteria</taxon>
        <taxon>Pseudomonadati</taxon>
        <taxon>Pseudomonadota</taxon>
        <taxon>Alphaproteobacteria</taxon>
        <taxon>Hyphomicrobiales</taxon>
        <taxon>Methylocystaceae</taxon>
        <taxon>Methylosinus</taxon>
    </lineage>
</organism>
<name>A0A2D2D1N2_METT3</name>
<protein>
    <submittedName>
        <fullName evidence="1">Uncharacterized protein</fullName>
    </submittedName>
</protein>
<dbReference type="EMBL" id="CP023737">
    <property type="protein sequence ID" value="ATQ68903.1"/>
    <property type="molecule type" value="Genomic_DNA"/>
</dbReference>
<dbReference type="RefSeq" id="WP_003611937.1">
    <property type="nucleotide sequence ID" value="NZ_ADVE02000001.1"/>
</dbReference>
<dbReference type="STRING" id="595536.GCA_000178815_02335"/>